<keyword evidence="4 7" id="KW-0812">Transmembrane</keyword>
<evidence type="ECO:0000256" key="3">
    <source>
        <dbReference type="ARBA" id="ARBA00022475"/>
    </source>
</evidence>
<protein>
    <submittedName>
        <fullName evidence="10">Putative efflux ABC transporter permease protein</fullName>
    </submittedName>
</protein>
<evidence type="ECO:0000256" key="7">
    <source>
        <dbReference type="SAM" id="Phobius"/>
    </source>
</evidence>
<dbReference type="InterPro" id="IPR025857">
    <property type="entry name" value="MacB_PCD"/>
</dbReference>
<evidence type="ECO:0000313" key="10">
    <source>
        <dbReference type="EMBL" id="ACV30050.1"/>
    </source>
</evidence>
<feature type="domain" description="ABC3 transporter permease C-terminal" evidence="8">
    <location>
        <begin position="243"/>
        <end position="350"/>
    </location>
</feature>
<dbReference type="Pfam" id="PF12704">
    <property type="entry name" value="MacB_PCD"/>
    <property type="match status" value="1"/>
</dbReference>
<evidence type="ECO:0000256" key="4">
    <source>
        <dbReference type="ARBA" id="ARBA00022692"/>
    </source>
</evidence>
<dbReference type="InterPro" id="IPR051125">
    <property type="entry name" value="ABC-4/HrtB_transporter"/>
</dbReference>
<keyword evidence="3" id="KW-1003">Cell membrane</keyword>
<dbReference type="PANTHER" id="PTHR43738">
    <property type="entry name" value="ABC TRANSPORTER, MEMBRANE PROTEIN"/>
    <property type="match status" value="1"/>
</dbReference>
<feature type="transmembrane region" description="Helical" evidence="7">
    <location>
        <begin position="241"/>
        <end position="262"/>
    </location>
</feature>
<dbReference type="InterPro" id="IPR003838">
    <property type="entry name" value="ABC3_permease_C"/>
</dbReference>
<evidence type="ECO:0000259" key="9">
    <source>
        <dbReference type="Pfam" id="PF12704"/>
    </source>
</evidence>
<dbReference type="Pfam" id="PF02687">
    <property type="entry name" value="FtsX"/>
    <property type="match status" value="1"/>
</dbReference>
<keyword evidence="6 7" id="KW-0472">Membrane</keyword>
<proteinExistence type="predicted"/>
<sequence length="357" mass="39494">MLFMGMMGEVGLYRGLVHEAMIIIENVGADLWVTQGGRAGPFAEDTTVPGTLERRLEGVPGVVWARRFIHFSEQFEIADRRLRMCIVGLDYPADTGSWVPLVAGRGLYSGHYEAIADRSLGFPLGSRLRIARDVYTVVGITSGQVDMGGDGILFVSILDSQTIRNNYTSEALLLQRARAGGVEPQKQDNSVAAIMVKLKPGTDLDQVKHVIQSWGDVVAYTQQEQQQILMDSALWRLRLQILVFVVMTILVAIIVVGLLLYTMTMEKRHEIALLKLIGASDGFIVWMIVQQAMLIGVAGFIIGFLCGWLVFPHFPRTVLLLRNDLIGEVFIGLTICLVASWFGIRKSMSIRAAEVLS</sequence>
<feature type="transmembrane region" description="Helical" evidence="7">
    <location>
        <begin position="283"/>
        <end position="310"/>
    </location>
</feature>
<keyword evidence="5 7" id="KW-1133">Transmembrane helix</keyword>
<reference evidence="10" key="1">
    <citation type="submission" date="2009-07" db="EMBL/GenBank/DDBJ databases">
        <title>Construction of a metagenomic library and prospecting for genes involved in antibiotic biosynthesis.</title>
        <authorList>
            <person name="Schuch V."/>
            <person name="Gomes E.S."/>
            <person name="Lemos E.G.M."/>
        </authorList>
    </citation>
    <scope>NUCLEOTIDE SEQUENCE</scope>
</reference>
<dbReference type="EMBL" id="GQ406244">
    <property type="protein sequence ID" value="ACV30050.1"/>
    <property type="molecule type" value="Genomic_DNA"/>
</dbReference>
<accession>C8CIJ5</accession>
<evidence type="ECO:0000256" key="5">
    <source>
        <dbReference type="ARBA" id="ARBA00022989"/>
    </source>
</evidence>
<keyword evidence="2" id="KW-0813">Transport</keyword>
<dbReference type="GO" id="GO:0005886">
    <property type="term" value="C:plasma membrane"/>
    <property type="evidence" value="ECO:0007669"/>
    <property type="project" value="UniProtKB-SubCell"/>
</dbReference>
<feature type="transmembrane region" description="Helical" evidence="7">
    <location>
        <begin position="325"/>
        <end position="344"/>
    </location>
</feature>
<dbReference type="PANTHER" id="PTHR43738:SF1">
    <property type="entry name" value="HEMIN TRANSPORT SYSTEM PERMEASE PROTEIN HRTB-RELATED"/>
    <property type="match status" value="1"/>
</dbReference>
<feature type="domain" description="MacB-like periplasmic core" evidence="9">
    <location>
        <begin position="22"/>
        <end position="212"/>
    </location>
</feature>
<organism evidence="10">
    <name type="scientific">uncultured bacterium B7P37metaSE</name>
    <dbReference type="NCBI Taxonomy" id="670783"/>
    <lineage>
        <taxon>Bacteria</taxon>
        <taxon>environmental samples</taxon>
    </lineage>
</organism>
<dbReference type="AlphaFoldDB" id="C8CIJ5"/>
<evidence type="ECO:0000256" key="1">
    <source>
        <dbReference type="ARBA" id="ARBA00004651"/>
    </source>
</evidence>
<evidence type="ECO:0000259" key="8">
    <source>
        <dbReference type="Pfam" id="PF02687"/>
    </source>
</evidence>
<name>C8CIJ5_9BACT</name>
<comment type="subcellular location">
    <subcellularLocation>
        <location evidence="1">Cell membrane</location>
        <topology evidence="1">Multi-pass membrane protein</topology>
    </subcellularLocation>
</comment>
<evidence type="ECO:0000256" key="6">
    <source>
        <dbReference type="ARBA" id="ARBA00023136"/>
    </source>
</evidence>
<evidence type="ECO:0000256" key="2">
    <source>
        <dbReference type="ARBA" id="ARBA00022448"/>
    </source>
</evidence>